<organism evidence="2 3">
    <name type="scientific">Plakobranchus ocellatus</name>
    <dbReference type="NCBI Taxonomy" id="259542"/>
    <lineage>
        <taxon>Eukaryota</taxon>
        <taxon>Metazoa</taxon>
        <taxon>Spiralia</taxon>
        <taxon>Lophotrochozoa</taxon>
        <taxon>Mollusca</taxon>
        <taxon>Gastropoda</taxon>
        <taxon>Heterobranchia</taxon>
        <taxon>Euthyneura</taxon>
        <taxon>Panpulmonata</taxon>
        <taxon>Sacoglossa</taxon>
        <taxon>Placobranchoidea</taxon>
        <taxon>Plakobranchidae</taxon>
        <taxon>Plakobranchus</taxon>
    </lineage>
</organism>
<accession>A0AAV4AJR6</accession>
<protein>
    <submittedName>
        <fullName evidence="2">Uncharacterized protein</fullName>
    </submittedName>
</protein>
<feature type="compositionally biased region" description="Basic and acidic residues" evidence="1">
    <location>
        <begin position="70"/>
        <end position="85"/>
    </location>
</feature>
<dbReference type="Proteomes" id="UP000735302">
    <property type="component" value="Unassembled WGS sequence"/>
</dbReference>
<feature type="region of interest" description="Disordered" evidence="1">
    <location>
        <begin position="53"/>
        <end position="85"/>
    </location>
</feature>
<evidence type="ECO:0000313" key="3">
    <source>
        <dbReference type="Proteomes" id="UP000735302"/>
    </source>
</evidence>
<gene>
    <name evidence="2" type="ORF">PoB_003399700</name>
</gene>
<name>A0AAV4AJR6_9GAST</name>
<reference evidence="2 3" key="1">
    <citation type="journal article" date="2021" name="Elife">
        <title>Chloroplast acquisition without the gene transfer in kleptoplastic sea slugs, Plakobranchus ocellatus.</title>
        <authorList>
            <person name="Maeda T."/>
            <person name="Takahashi S."/>
            <person name="Yoshida T."/>
            <person name="Shimamura S."/>
            <person name="Takaki Y."/>
            <person name="Nagai Y."/>
            <person name="Toyoda A."/>
            <person name="Suzuki Y."/>
            <person name="Arimoto A."/>
            <person name="Ishii H."/>
            <person name="Satoh N."/>
            <person name="Nishiyama T."/>
            <person name="Hasebe M."/>
            <person name="Maruyama T."/>
            <person name="Minagawa J."/>
            <person name="Obokata J."/>
            <person name="Shigenobu S."/>
        </authorList>
    </citation>
    <scope>NUCLEOTIDE SEQUENCE [LARGE SCALE GENOMIC DNA]</scope>
</reference>
<dbReference type="AlphaFoldDB" id="A0AAV4AJR6"/>
<comment type="caution">
    <text evidence="2">The sequence shown here is derived from an EMBL/GenBank/DDBJ whole genome shotgun (WGS) entry which is preliminary data.</text>
</comment>
<proteinExistence type="predicted"/>
<evidence type="ECO:0000313" key="2">
    <source>
        <dbReference type="EMBL" id="GFO07492.1"/>
    </source>
</evidence>
<sequence length="85" mass="9352">MLDLSPFALPRPDHVEVGTYGPLSLSKRIKIAVAVRNEYQAFKQYLRASPQPGELWFSGPPSGQGADGGARTRDTRVPEDLGRTR</sequence>
<keyword evidence="3" id="KW-1185">Reference proteome</keyword>
<evidence type="ECO:0000256" key="1">
    <source>
        <dbReference type="SAM" id="MobiDB-lite"/>
    </source>
</evidence>
<dbReference type="EMBL" id="BLXT01003865">
    <property type="protein sequence ID" value="GFO07492.1"/>
    <property type="molecule type" value="Genomic_DNA"/>
</dbReference>